<evidence type="ECO:0000313" key="3">
    <source>
        <dbReference type="Proteomes" id="UP000625711"/>
    </source>
</evidence>
<reference evidence="2" key="1">
    <citation type="submission" date="2020-08" db="EMBL/GenBank/DDBJ databases">
        <title>Genome sequencing and assembly of the red palm weevil Rhynchophorus ferrugineus.</title>
        <authorList>
            <person name="Dias G.B."/>
            <person name="Bergman C.M."/>
            <person name="Manee M."/>
        </authorList>
    </citation>
    <scope>NUCLEOTIDE SEQUENCE</scope>
    <source>
        <strain evidence="2">AA-2017</strain>
        <tissue evidence="2">Whole larva</tissue>
    </source>
</reference>
<keyword evidence="3" id="KW-1185">Reference proteome</keyword>
<comment type="caution">
    <text evidence="2">The sequence shown here is derived from an EMBL/GenBank/DDBJ whole genome shotgun (WGS) entry which is preliminary data.</text>
</comment>
<dbReference type="AlphaFoldDB" id="A0A834I5Q2"/>
<evidence type="ECO:0000256" key="1">
    <source>
        <dbReference type="SAM" id="MobiDB-lite"/>
    </source>
</evidence>
<protein>
    <submittedName>
        <fullName evidence="2">Uncharacterized protein</fullName>
    </submittedName>
</protein>
<feature type="region of interest" description="Disordered" evidence="1">
    <location>
        <begin position="21"/>
        <end position="51"/>
    </location>
</feature>
<gene>
    <name evidence="2" type="ORF">GWI33_015266</name>
</gene>
<proteinExistence type="predicted"/>
<dbReference type="EMBL" id="JAACXV010013880">
    <property type="protein sequence ID" value="KAF7271900.1"/>
    <property type="molecule type" value="Genomic_DNA"/>
</dbReference>
<feature type="region of interest" description="Disordered" evidence="1">
    <location>
        <begin position="75"/>
        <end position="98"/>
    </location>
</feature>
<evidence type="ECO:0000313" key="2">
    <source>
        <dbReference type="EMBL" id="KAF7271900.1"/>
    </source>
</evidence>
<dbReference type="Proteomes" id="UP000625711">
    <property type="component" value="Unassembled WGS sequence"/>
</dbReference>
<sequence>MYATEGETKLRRHTKEWFGGEPFANKTARGGRCHSGRAEVTKRAAVPPSRAAGTHNELAVLRDLANKSASALISPTNGSFVGDADRSGPSARDGRRRRSRPFEIWTRWNDGPKPFFNQVSNGGRLIHLSVDGGMVRSRLTALVSKKNATRANRTYSLITIRKKRVICEDQEEQLEELIC</sequence>
<name>A0A834I5Q2_RHYFE</name>
<organism evidence="2 3">
    <name type="scientific">Rhynchophorus ferrugineus</name>
    <name type="common">Red palm weevil</name>
    <name type="synonym">Curculio ferrugineus</name>
    <dbReference type="NCBI Taxonomy" id="354439"/>
    <lineage>
        <taxon>Eukaryota</taxon>
        <taxon>Metazoa</taxon>
        <taxon>Ecdysozoa</taxon>
        <taxon>Arthropoda</taxon>
        <taxon>Hexapoda</taxon>
        <taxon>Insecta</taxon>
        <taxon>Pterygota</taxon>
        <taxon>Neoptera</taxon>
        <taxon>Endopterygota</taxon>
        <taxon>Coleoptera</taxon>
        <taxon>Polyphaga</taxon>
        <taxon>Cucujiformia</taxon>
        <taxon>Curculionidae</taxon>
        <taxon>Dryophthorinae</taxon>
        <taxon>Rhynchophorus</taxon>
    </lineage>
</organism>
<accession>A0A834I5Q2</accession>